<gene>
    <name evidence="2" type="ORF">E1963_09870</name>
</gene>
<dbReference type="RefSeq" id="WP_132277575.1">
    <property type="nucleotide sequence ID" value="NZ_JAOBST010000002.1"/>
</dbReference>
<reference evidence="2 3" key="1">
    <citation type="journal article" date="2016" name="Nat. Microbiol.">
        <title>The Mouse Intestinal Bacterial Collection (miBC) provides host-specific insight into cultured diversity and functional potential of the gut microbiota.</title>
        <authorList>
            <person name="Lagkouvardos I."/>
            <person name="Pukall R."/>
            <person name="Abt B."/>
            <person name="Foesel B.U."/>
            <person name="Meier-Kolthoff J.P."/>
            <person name="Kumar N."/>
            <person name="Bresciani A."/>
            <person name="Martinez I."/>
            <person name="Just S."/>
            <person name="Ziegler C."/>
            <person name="Brugiroux S."/>
            <person name="Garzetti D."/>
            <person name="Wenning M."/>
            <person name="Bui T.P."/>
            <person name="Wang J."/>
            <person name="Hugenholtz F."/>
            <person name="Plugge C.M."/>
            <person name="Peterson D.A."/>
            <person name="Hornef M.W."/>
            <person name="Baines J.F."/>
            <person name="Smidt H."/>
            <person name="Walter J."/>
            <person name="Kristiansen K."/>
            <person name="Nielsen H.B."/>
            <person name="Haller D."/>
            <person name="Overmann J."/>
            <person name="Stecher B."/>
            <person name="Clavel T."/>
        </authorList>
    </citation>
    <scope>NUCLEOTIDE SEQUENCE [LARGE SCALE GENOMIC DNA]</scope>
    <source>
        <strain evidence="2 3">DSM 28560</strain>
    </source>
</reference>
<dbReference type="Proteomes" id="UP000295710">
    <property type="component" value="Unassembled WGS sequence"/>
</dbReference>
<protein>
    <submittedName>
        <fullName evidence="2">Uncharacterized protein</fullName>
    </submittedName>
</protein>
<evidence type="ECO:0000313" key="2">
    <source>
        <dbReference type="EMBL" id="TDA21640.1"/>
    </source>
</evidence>
<keyword evidence="3" id="KW-1185">Reference proteome</keyword>
<accession>A0A4V2WSH8</accession>
<dbReference type="EMBL" id="SMMX01000007">
    <property type="protein sequence ID" value="TDA21640.1"/>
    <property type="molecule type" value="Genomic_DNA"/>
</dbReference>
<feature type="region of interest" description="Disordered" evidence="1">
    <location>
        <begin position="1"/>
        <end position="20"/>
    </location>
</feature>
<comment type="caution">
    <text evidence="2">The sequence shown here is derived from an EMBL/GenBank/DDBJ whole genome shotgun (WGS) entry which is preliminary data.</text>
</comment>
<dbReference type="InterPro" id="IPR046313">
    <property type="entry name" value="DUF6465"/>
</dbReference>
<feature type="region of interest" description="Disordered" evidence="1">
    <location>
        <begin position="30"/>
        <end position="73"/>
    </location>
</feature>
<feature type="compositionally biased region" description="Basic residues" evidence="1">
    <location>
        <begin position="59"/>
        <end position="73"/>
    </location>
</feature>
<name>A0A4V2WSH8_9FIRM</name>
<evidence type="ECO:0000313" key="3">
    <source>
        <dbReference type="Proteomes" id="UP000295710"/>
    </source>
</evidence>
<feature type="compositionally biased region" description="Basic and acidic residues" evidence="1">
    <location>
        <begin position="30"/>
        <end position="58"/>
    </location>
</feature>
<sequence>MATKTVTKKQETAAKAGPVNVKAEAVKAEAETVKKAEPVKAEPVKKAEAAKAAPEKKMTARKTAAKKTTAKKPAVKREIKVNTVVEYYGKQVEEKDMVAAVKKAWTKSGRKVGDIKTMELYIKPEEGAVYYVINGVDTGAVAF</sequence>
<evidence type="ECO:0000256" key="1">
    <source>
        <dbReference type="SAM" id="MobiDB-lite"/>
    </source>
</evidence>
<dbReference type="AlphaFoldDB" id="A0A4V2WSH8"/>
<dbReference type="Pfam" id="PF20069">
    <property type="entry name" value="DUF6465"/>
    <property type="match status" value="1"/>
</dbReference>
<organism evidence="2 3">
    <name type="scientific">Extibacter muris</name>
    <dbReference type="NCBI Taxonomy" id="1796622"/>
    <lineage>
        <taxon>Bacteria</taxon>
        <taxon>Bacillati</taxon>
        <taxon>Bacillota</taxon>
        <taxon>Clostridia</taxon>
        <taxon>Lachnospirales</taxon>
        <taxon>Lachnospiraceae</taxon>
        <taxon>Extibacter</taxon>
    </lineage>
</organism>
<proteinExistence type="predicted"/>